<proteinExistence type="predicted"/>
<keyword evidence="2" id="KW-0808">Transferase</keyword>
<comment type="caution">
    <text evidence="2">The sequence shown here is derived from an EMBL/GenBank/DDBJ whole genome shotgun (WGS) entry which is preliminary data.</text>
</comment>
<feature type="region of interest" description="Disordered" evidence="1">
    <location>
        <begin position="34"/>
        <end position="64"/>
    </location>
</feature>
<dbReference type="EMBL" id="PVFZ01000060">
    <property type="protein sequence ID" value="PRF19934.1"/>
    <property type="molecule type" value="Genomic_DNA"/>
</dbReference>
<dbReference type="Proteomes" id="UP000237686">
    <property type="component" value="Unassembled WGS sequence"/>
</dbReference>
<organism evidence="2 3">
    <name type="scientific">Burkholderia multivorans</name>
    <dbReference type="NCBI Taxonomy" id="87883"/>
    <lineage>
        <taxon>Bacteria</taxon>
        <taxon>Pseudomonadati</taxon>
        <taxon>Pseudomonadota</taxon>
        <taxon>Betaproteobacteria</taxon>
        <taxon>Burkholderiales</taxon>
        <taxon>Burkholderiaceae</taxon>
        <taxon>Burkholderia</taxon>
        <taxon>Burkholderia cepacia complex</taxon>
    </lineage>
</organism>
<evidence type="ECO:0000313" key="2">
    <source>
        <dbReference type="EMBL" id="PRF19934.1"/>
    </source>
</evidence>
<name>A0A8E2RS45_9BURK</name>
<accession>A0A8E2RS45</accession>
<dbReference type="AlphaFoldDB" id="A0A8E2RS45"/>
<reference evidence="2 3" key="1">
    <citation type="submission" date="2018-03" db="EMBL/GenBank/DDBJ databases">
        <authorList>
            <person name="Nguyen K."/>
            <person name="Fouts D."/>
            <person name="Sutton G."/>
        </authorList>
    </citation>
    <scope>NUCLEOTIDE SEQUENCE [LARGE SCALE GENOMIC DNA]</scope>
    <source>
        <strain evidence="2 3">AU17135</strain>
    </source>
</reference>
<sequence>MQSESPVGCAMRAPQYAHLNVPAAWARGCRATHAHHRERCARHRVRGPPDPLGQRSGRIGAPIR</sequence>
<gene>
    <name evidence="2" type="ORF">C6P98_22835</name>
</gene>
<evidence type="ECO:0000256" key="1">
    <source>
        <dbReference type="SAM" id="MobiDB-lite"/>
    </source>
</evidence>
<evidence type="ECO:0000313" key="3">
    <source>
        <dbReference type="Proteomes" id="UP000237686"/>
    </source>
</evidence>
<protein>
    <submittedName>
        <fullName evidence="2">Histidine kinase</fullName>
    </submittedName>
</protein>
<keyword evidence="2" id="KW-0418">Kinase</keyword>
<feature type="compositionally biased region" description="Basic residues" evidence="1">
    <location>
        <begin position="34"/>
        <end position="46"/>
    </location>
</feature>
<dbReference type="GO" id="GO:0016301">
    <property type="term" value="F:kinase activity"/>
    <property type="evidence" value="ECO:0007669"/>
    <property type="project" value="UniProtKB-KW"/>
</dbReference>